<accession>A0A917ZQ14</accession>
<name>A0A917ZQ14_9GAMM</name>
<comment type="caution">
    <text evidence="2">The sequence shown here is derived from an EMBL/GenBank/DDBJ whole genome shotgun (WGS) entry which is preliminary data.</text>
</comment>
<keyword evidence="1" id="KW-0472">Membrane</keyword>
<keyword evidence="1" id="KW-1133">Transmembrane helix</keyword>
<gene>
    <name evidence="2" type="ORF">GCM10011348_39210</name>
</gene>
<feature type="transmembrane region" description="Helical" evidence="1">
    <location>
        <begin position="37"/>
        <end position="54"/>
    </location>
</feature>
<keyword evidence="1" id="KW-0812">Transmembrane</keyword>
<dbReference type="AlphaFoldDB" id="A0A917ZQ14"/>
<protein>
    <submittedName>
        <fullName evidence="2">Uncharacterized protein</fullName>
    </submittedName>
</protein>
<proteinExistence type="predicted"/>
<evidence type="ECO:0000313" key="2">
    <source>
        <dbReference type="EMBL" id="GGO87013.1"/>
    </source>
</evidence>
<sequence length="217" mass="22569">MHSRVKAQTLFASLPAAPLQGHHSPSTDIENTTMTKTLLFALLFALGWIWAGSARAEGIPLLNYSCPGDIELHTDEGGPIYINGSEAETKKFSDAYYEATGSGVTISLSLNVDGTANVSYTGSGGAHGICQPAAGSEQSGGIPLLNYSCPGDIDVHIAKGGPIYINGNETDMKKFSDTYYEGKQDGVTISLTLMPDSSADVSYTAPGGANGICSPAQ</sequence>
<reference evidence="2 3" key="1">
    <citation type="journal article" date="2014" name="Int. J. Syst. Evol. Microbiol.">
        <title>Complete genome sequence of Corynebacterium casei LMG S-19264T (=DSM 44701T), isolated from a smear-ripened cheese.</title>
        <authorList>
            <consortium name="US DOE Joint Genome Institute (JGI-PGF)"/>
            <person name="Walter F."/>
            <person name="Albersmeier A."/>
            <person name="Kalinowski J."/>
            <person name="Ruckert C."/>
        </authorList>
    </citation>
    <scope>NUCLEOTIDE SEQUENCE [LARGE SCALE GENOMIC DNA]</scope>
    <source>
        <strain evidence="2 3">CGMCC 1.7286</strain>
    </source>
</reference>
<evidence type="ECO:0000256" key="1">
    <source>
        <dbReference type="SAM" id="Phobius"/>
    </source>
</evidence>
<keyword evidence="3" id="KW-1185">Reference proteome</keyword>
<evidence type="ECO:0000313" key="3">
    <source>
        <dbReference type="Proteomes" id="UP000599578"/>
    </source>
</evidence>
<dbReference type="EMBL" id="BMLT01000012">
    <property type="protein sequence ID" value="GGO87013.1"/>
    <property type="molecule type" value="Genomic_DNA"/>
</dbReference>
<dbReference type="Proteomes" id="UP000599578">
    <property type="component" value="Unassembled WGS sequence"/>
</dbReference>
<organism evidence="2 3">
    <name type="scientific">Marinobacterium nitratireducens</name>
    <dbReference type="NCBI Taxonomy" id="518897"/>
    <lineage>
        <taxon>Bacteria</taxon>
        <taxon>Pseudomonadati</taxon>
        <taxon>Pseudomonadota</taxon>
        <taxon>Gammaproteobacteria</taxon>
        <taxon>Oceanospirillales</taxon>
        <taxon>Oceanospirillaceae</taxon>
        <taxon>Marinobacterium</taxon>
    </lineage>
</organism>